<feature type="compositionally biased region" description="Low complexity" evidence="2">
    <location>
        <begin position="204"/>
        <end position="229"/>
    </location>
</feature>
<dbReference type="GO" id="GO:0006457">
    <property type="term" value="P:protein folding"/>
    <property type="evidence" value="ECO:0007669"/>
    <property type="project" value="InterPro"/>
</dbReference>
<dbReference type="FunFam" id="2.60.260.20:FF:000013">
    <property type="entry name" value="DnaJ subfamily B member 11"/>
    <property type="match status" value="1"/>
</dbReference>
<dbReference type="Proteomes" id="UP000054485">
    <property type="component" value="Unassembled WGS sequence"/>
</dbReference>
<feature type="region of interest" description="Disordered" evidence="2">
    <location>
        <begin position="348"/>
        <end position="371"/>
    </location>
</feature>
<dbReference type="Pfam" id="PF00226">
    <property type="entry name" value="DnaJ"/>
    <property type="match status" value="1"/>
</dbReference>
<accession>A0A0C9ZW72</accession>
<dbReference type="PRINTS" id="PR00625">
    <property type="entry name" value="JDOMAIN"/>
</dbReference>
<dbReference type="PANTHER" id="PTHR24078:SF553">
    <property type="entry name" value="DNAJ HOMOLOG SUBFAMILY B MEMBER 5"/>
    <property type="match status" value="1"/>
</dbReference>
<name>A0A0C9ZW72_9AGAM</name>
<evidence type="ECO:0000256" key="2">
    <source>
        <dbReference type="SAM" id="MobiDB-lite"/>
    </source>
</evidence>
<dbReference type="GO" id="GO:0051087">
    <property type="term" value="F:protein-folding chaperone binding"/>
    <property type="evidence" value="ECO:0007669"/>
    <property type="project" value="TreeGrafter"/>
</dbReference>
<dbReference type="EMBL" id="KN835251">
    <property type="protein sequence ID" value="KIK42005.1"/>
    <property type="molecule type" value="Genomic_DNA"/>
</dbReference>
<dbReference type="PROSITE" id="PS50076">
    <property type="entry name" value="DNAJ_2"/>
    <property type="match status" value="1"/>
</dbReference>
<feature type="compositionally biased region" description="Gly residues" evidence="2">
    <location>
        <begin position="193"/>
        <end position="203"/>
    </location>
</feature>
<dbReference type="GO" id="GO:0005829">
    <property type="term" value="C:cytosol"/>
    <property type="evidence" value="ECO:0007669"/>
    <property type="project" value="TreeGrafter"/>
</dbReference>
<protein>
    <recommendedName>
        <fullName evidence="3">J domain-containing protein</fullName>
    </recommendedName>
</protein>
<dbReference type="HOGENOM" id="CLU_017633_0_0_1"/>
<evidence type="ECO:0000256" key="1">
    <source>
        <dbReference type="ARBA" id="ARBA00023186"/>
    </source>
</evidence>
<proteinExistence type="predicted"/>
<dbReference type="InterPro" id="IPR051339">
    <property type="entry name" value="DnaJ_subfamily_B"/>
</dbReference>
<dbReference type="GO" id="GO:0006413">
    <property type="term" value="P:translational initiation"/>
    <property type="evidence" value="ECO:0007669"/>
    <property type="project" value="TreeGrafter"/>
</dbReference>
<dbReference type="STRING" id="930992.A0A0C9ZW72"/>
<dbReference type="InParanoid" id="A0A0C9ZW72"/>
<sequence length="403" mass="42372">MGADYYKLLGISRDASEDEIKKAYKKMALKWHPDRNGGSEEASKKFKEISEAFEVLSDKNKRTIYDQVGEEGLKGGGPAPGAGFPGFAGGSGFSSSSGFPGGATFTFTSSPGGASTGGFAPTDPHKMFERFFSQMGGGMGGMGGSPIFGGIGGSSGFGGMGGSSGFGGASGGRSGTSGMGRNPNFFDDDDDTGGGGSYFGMPGGMPSERQAPRQQPSTSSSASAPSETTRPLKLSLEDLYSGTTKHLKVSRRLLGGSTEDKVLEIQVIPGWKSGTKIRFPRAGNEQPNGEAQDLVFVVEEKPHEVFTREGDDLICRLRIPLVDALTGADGKKTVVALDGRKLQIPLPGGVVKPNQETRIPNEGMPIRKQGSTKKKGDLIVRWDVVFPDRLTPTQKEGLKKLLG</sequence>
<dbReference type="InterPro" id="IPR036869">
    <property type="entry name" value="J_dom_sf"/>
</dbReference>
<dbReference type="CDD" id="cd10747">
    <property type="entry name" value="DnaJ_C"/>
    <property type="match status" value="1"/>
</dbReference>
<dbReference type="Pfam" id="PF01556">
    <property type="entry name" value="DnaJ_C"/>
    <property type="match status" value="1"/>
</dbReference>
<evidence type="ECO:0000259" key="3">
    <source>
        <dbReference type="PROSITE" id="PS50076"/>
    </source>
</evidence>
<keyword evidence="1" id="KW-0143">Chaperone</keyword>
<evidence type="ECO:0000313" key="5">
    <source>
        <dbReference type="Proteomes" id="UP000054485"/>
    </source>
</evidence>
<dbReference type="InterPro" id="IPR001623">
    <property type="entry name" value="DnaJ_domain"/>
</dbReference>
<dbReference type="InterPro" id="IPR018253">
    <property type="entry name" value="DnaJ_domain_CS"/>
</dbReference>
<dbReference type="GO" id="GO:0051082">
    <property type="term" value="F:unfolded protein binding"/>
    <property type="evidence" value="ECO:0007669"/>
    <property type="project" value="InterPro"/>
</dbReference>
<dbReference type="Gene3D" id="2.60.260.20">
    <property type="entry name" value="Urease metallochaperone UreE, N-terminal domain"/>
    <property type="match status" value="2"/>
</dbReference>
<dbReference type="InterPro" id="IPR002939">
    <property type="entry name" value="DnaJ_C"/>
</dbReference>
<dbReference type="SMART" id="SM00271">
    <property type="entry name" value="DnaJ"/>
    <property type="match status" value="1"/>
</dbReference>
<feature type="compositionally biased region" description="Gly residues" evidence="2">
    <location>
        <begin position="164"/>
        <end position="178"/>
    </location>
</feature>
<dbReference type="PROSITE" id="PS00636">
    <property type="entry name" value="DNAJ_1"/>
    <property type="match status" value="1"/>
</dbReference>
<dbReference type="CDD" id="cd06257">
    <property type="entry name" value="DnaJ"/>
    <property type="match status" value="1"/>
</dbReference>
<evidence type="ECO:0000313" key="4">
    <source>
        <dbReference type="EMBL" id="KIK42005.1"/>
    </source>
</evidence>
<dbReference type="Gene3D" id="1.10.287.110">
    <property type="entry name" value="DnaJ domain"/>
    <property type="match status" value="1"/>
</dbReference>
<dbReference type="SUPFAM" id="SSF49493">
    <property type="entry name" value="HSP40/DnaJ peptide-binding domain"/>
    <property type="match status" value="2"/>
</dbReference>
<organism evidence="4 5">
    <name type="scientific">Suillus luteus UH-Slu-Lm8-n1</name>
    <dbReference type="NCBI Taxonomy" id="930992"/>
    <lineage>
        <taxon>Eukaryota</taxon>
        <taxon>Fungi</taxon>
        <taxon>Dikarya</taxon>
        <taxon>Basidiomycota</taxon>
        <taxon>Agaricomycotina</taxon>
        <taxon>Agaricomycetes</taxon>
        <taxon>Agaricomycetidae</taxon>
        <taxon>Boletales</taxon>
        <taxon>Suillineae</taxon>
        <taxon>Suillaceae</taxon>
        <taxon>Suillus</taxon>
    </lineage>
</organism>
<gene>
    <name evidence="4" type="ORF">CY34DRAFT_805445</name>
</gene>
<feature type="region of interest" description="Disordered" evidence="2">
    <location>
        <begin position="164"/>
        <end position="231"/>
    </location>
</feature>
<feature type="domain" description="J" evidence="3">
    <location>
        <begin position="4"/>
        <end position="69"/>
    </location>
</feature>
<dbReference type="InterPro" id="IPR008971">
    <property type="entry name" value="HSP40/DnaJ_pept-bd"/>
</dbReference>
<dbReference type="PANTHER" id="PTHR24078">
    <property type="entry name" value="DNAJ HOMOLOG SUBFAMILY C MEMBER"/>
    <property type="match status" value="1"/>
</dbReference>
<keyword evidence="5" id="KW-1185">Reference proteome</keyword>
<dbReference type="FunCoup" id="A0A0C9ZW72">
    <property type="interactions" value="294"/>
</dbReference>
<dbReference type="AlphaFoldDB" id="A0A0C9ZW72"/>
<reference evidence="4 5" key="1">
    <citation type="submission" date="2014-04" db="EMBL/GenBank/DDBJ databases">
        <authorList>
            <consortium name="DOE Joint Genome Institute"/>
            <person name="Kuo A."/>
            <person name="Ruytinx J."/>
            <person name="Rineau F."/>
            <person name="Colpaert J."/>
            <person name="Kohler A."/>
            <person name="Nagy L.G."/>
            <person name="Floudas D."/>
            <person name="Copeland A."/>
            <person name="Barry K.W."/>
            <person name="Cichocki N."/>
            <person name="Veneault-Fourrey C."/>
            <person name="LaButti K."/>
            <person name="Lindquist E.A."/>
            <person name="Lipzen A."/>
            <person name="Lundell T."/>
            <person name="Morin E."/>
            <person name="Murat C."/>
            <person name="Sun H."/>
            <person name="Tunlid A."/>
            <person name="Henrissat B."/>
            <person name="Grigoriev I.V."/>
            <person name="Hibbett D.S."/>
            <person name="Martin F."/>
            <person name="Nordberg H.P."/>
            <person name="Cantor M.N."/>
            <person name="Hua S.X."/>
        </authorList>
    </citation>
    <scope>NUCLEOTIDE SEQUENCE [LARGE SCALE GENOMIC DNA]</scope>
    <source>
        <strain evidence="4 5">UH-Slu-Lm8-n1</strain>
    </source>
</reference>
<dbReference type="FunFam" id="2.60.260.20:FF:000015">
    <property type="entry name" value="Heat shock protein 40"/>
    <property type="match status" value="1"/>
</dbReference>
<dbReference type="SUPFAM" id="SSF46565">
    <property type="entry name" value="Chaperone J-domain"/>
    <property type="match status" value="1"/>
</dbReference>
<reference evidence="5" key="2">
    <citation type="submission" date="2015-01" db="EMBL/GenBank/DDBJ databases">
        <title>Evolutionary Origins and Diversification of the Mycorrhizal Mutualists.</title>
        <authorList>
            <consortium name="DOE Joint Genome Institute"/>
            <consortium name="Mycorrhizal Genomics Consortium"/>
            <person name="Kohler A."/>
            <person name="Kuo A."/>
            <person name="Nagy L.G."/>
            <person name="Floudas D."/>
            <person name="Copeland A."/>
            <person name="Barry K.W."/>
            <person name="Cichocki N."/>
            <person name="Veneault-Fourrey C."/>
            <person name="LaButti K."/>
            <person name="Lindquist E.A."/>
            <person name="Lipzen A."/>
            <person name="Lundell T."/>
            <person name="Morin E."/>
            <person name="Murat C."/>
            <person name="Riley R."/>
            <person name="Ohm R."/>
            <person name="Sun H."/>
            <person name="Tunlid A."/>
            <person name="Henrissat B."/>
            <person name="Grigoriev I.V."/>
            <person name="Hibbett D.S."/>
            <person name="Martin F."/>
        </authorList>
    </citation>
    <scope>NUCLEOTIDE SEQUENCE [LARGE SCALE GENOMIC DNA]</scope>
    <source>
        <strain evidence="5">UH-Slu-Lm8-n1</strain>
    </source>
</reference>
<dbReference type="OrthoDB" id="10250354at2759"/>